<dbReference type="InterPro" id="IPR036390">
    <property type="entry name" value="WH_DNA-bd_sf"/>
</dbReference>
<keyword evidence="3 6" id="KW-0238">DNA-binding</keyword>
<dbReference type="GO" id="GO:0000981">
    <property type="term" value="F:DNA-binding transcription factor activity, RNA polymerase II-specific"/>
    <property type="evidence" value="ECO:0007669"/>
    <property type="project" value="TreeGrafter"/>
</dbReference>
<dbReference type="InterPro" id="IPR001766">
    <property type="entry name" value="Fork_head_dom"/>
</dbReference>
<dbReference type="AlphaFoldDB" id="A0A9P8RRH5"/>
<dbReference type="EMBL" id="JAGHQM010000387">
    <property type="protein sequence ID" value="KAH0562225.1"/>
    <property type="molecule type" value="Genomic_DNA"/>
</dbReference>
<dbReference type="Gene3D" id="1.10.10.10">
    <property type="entry name" value="Winged helix-like DNA-binding domain superfamily/Winged helix DNA-binding domain"/>
    <property type="match status" value="1"/>
</dbReference>
<dbReference type="Proteomes" id="UP000750711">
    <property type="component" value="Unassembled WGS sequence"/>
</dbReference>
<evidence type="ECO:0000256" key="6">
    <source>
        <dbReference type="PROSITE-ProRule" id="PRU00089"/>
    </source>
</evidence>
<feature type="DNA-binding region" description="Fork-head" evidence="6">
    <location>
        <begin position="278"/>
        <end position="379"/>
    </location>
</feature>
<feature type="compositionally biased region" description="Polar residues" evidence="7">
    <location>
        <begin position="504"/>
        <end position="521"/>
    </location>
</feature>
<dbReference type="Pfam" id="PF00250">
    <property type="entry name" value="Forkhead"/>
    <property type="match status" value="1"/>
</dbReference>
<evidence type="ECO:0000256" key="4">
    <source>
        <dbReference type="ARBA" id="ARBA00023163"/>
    </source>
</evidence>
<evidence type="ECO:0000256" key="3">
    <source>
        <dbReference type="ARBA" id="ARBA00023125"/>
    </source>
</evidence>
<feature type="region of interest" description="Disordered" evidence="7">
    <location>
        <begin position="496"/>
        <end position="521"/>
    </location>
</feature>
<gene>
    <name evidence="9" type="ORF">GP486_003081</name>
</gene>
<feature type="compositionally biased region" description="Acidic residues" evidence="7">
    <location>
        <begin position="270"/>
        <end position="279"/>
    </location>
</feature>
<feature type="compositionally biased region" description="Polar residues" evidence="7">
    <location>
        <begin position="228"/>
        <end position="243"/>
    </location>
</feature>
<keyword evidence="4" id="KW-0804">Transcription</keyword>
<evidence type="ECO:0000256" key="7">
    <source>
        <dbReference type="SAM" id="MobiDB-lite"/>
    </source>
</evidence>
<dbReference type="GO" id="GO:0000978">
    <property type="term" value="F:RNA polymerase II cis-regulatory region sequence-specific DNA binding"/>
    <property type="evidence" value="ECO:0007669"/>
    <property type="project" value="TreeGrafter"/>
</dbReference>
<evidence type="ECO:0000256" key="5">
    <source>
        <dbReference type="ARBA" id="ARBA00023242"/>
    </source>
</evidence>
<dbReference type="PROSITE" id="PS50039">
    <property type="entry name" value="FORK_HEAD_3"/>
    <property type="match status" value="1"/>
</dbReference>
<accession>A0A9P8RRH5</accession>
<sequence length="521" mass="57536">MSADLRPPEYLRSIHLFSPILEYPAISSAFQVRQAIEIFVLSRPSPTQLPVSNDQPRMSISSIVNPPSGTVIGSEFDSASGFGQPSAQVIEQASIWPSYTGLCDYYSNPNYQTSQEFLSTPCGATMDYSFQDRITNSPSYDYSFPVDYNIEAMSLACPRSYQTEFGMAPVETMVPPTEAYPPSSYLMDPRKHQPYMAISPRPIESGGLLVEQDQEMPNRIQIGYGTEDSLNSCASPTSSSRLGNSEIHMSPGGGKDRASEEGDPPSTIGDDADGGEDEGNQPYAQLIYRALMSTPDHKMVLNEIYDWFRNTFEKFNKAKGKGWQNSIRHNLSMNGAFTKVGKSDDSAKGFIWVLEPSAIREGVKSTTRYRKGIGNKKTRKSETPSPQRLATSGRRTGKSTKKTWKSKRVKKSEKVAAASMELERRRRAEQTGVCFPAPLEGDPSTWPYADGTPAPLTIASQQQHIKQENPPFLFQDIVGVSTPYSGEPFFCELSSDVSGAPPEYSSSNDSLTNPFFSSQEM</sequence>
<dbReference type="PANTHER" id="PTHR45881:SF5">
    <property type="entry name" value="FORK-HEAD DOMAIN-CONTAINING PROTEIN"/>
    <property type="match status" value="1"/>
</dbReference>
<comment type="caution">
    <text evidence="9">The sequence shown here is derived from an EMBL/GenBank/DDBJ whole genome shotgun (WGS) entry which is preliminary data.</text>
</comment>
<reference evidence="9" key="1">
    <citation type="submission" date="2021-03" db="EMBL/GenBank/DDBJ databases">
        <title>Comparative genomics and phylogenomic investigation of the class Geoglossomycetes provide insights into ecological specialization and systematics.</title>
        <authorList>
            <person name="Melie T."/>
            <person name="Pirro S."/>
            <person name="Miller A.N."/>
            <person name="Quandt A."/>
        </authorList>
    </citation>
    <scope>NUCLEOTIDE SEQUENCE</scope>
    <source>
        <strain evidence="9">CAQ_001_2017</strain>
    </source>
</reference>
<dbReference type="SUPFAM" id="SSF46785">
    <property type="entry name" value="Winged helix' DNA-binding domain"/>
    <property type="match status" value="1"/>
</dbReference>
<name>A0A9P8RRH5_9PEZI</name>
<evidence type="ECO:0000259" key="8">
    <source>
        <dbReference type="PROSITE" id="PS50039"/>
    </source>
</evidence>
<feature type="compositionally biased region" description="Basic residues" evidence="7">
    <location>
        <begin position="367"/>
        <end position="379"/>
    </location>
</feature>
<evidence type="ECO:0000313" key="10">
    <source>
        <dbReference type="Proteomes" id="UP000750711"/>
    </source>
</evidence>
<dbReference type="InterPro" id="IPR030456">
    <property type="entry name" value="TF_fork_head_CS_2"/>
</dbReference>
<keyword evidence="5 6" id="KW-0539">Nucleus</keyword>
<evidence type="ECO:0000256" key="1">
    <source>
        <dbReference type="ARBA" id="ARBA00004123"/>
    </source>
</evidence>
<dbReference type="PRINTS" id="PR00053">
    <property type="entry name" value="FORKHEAD"/>
</dbReference>
<keyword evidence="10" id="KW-1185">Reference proteome</keyword>
<evidence type="ECO:0000313" key="9">
    <source>
        <dbReference type="EMBL" id="KAH0562225.1"/>
    </source>
</evidence>
<proteinExistence type="predicted"/>
<dbReference type="PROSITE" id="PS00658">
    <property type="entry name" value="FORK_HEAD_2"/>
    <property type="match status" value="1"/>
</dbReference>
<keyword evidence="2" id="KW-0805">Transcription regulation</keyword>
<dbReference type="GO" id="GO:0005634">
    <property type="term" value="C:nucleus"/>
    <property type="evidence" value="ECO:0007669"/>
    <property type="project" value="UniProtKB-SubCell"/>
</dbReference>
<evidence type="ECO:0000256" key="2">
    <source>
        <dbReference type="ARBA" id="ARBA00023015"/>
    </source>
</evidence>
<dbReference type="SMART" id="SM00339">
    <property type="entry name" value="FH"/>
    <property type="match status" value="1"/>
</dbReference>
<feature type="region of interest" description="Disordered" evidence="7">
    <location>
        <begin position="366"/>
        <end position="403"/>
    </location>
</feature>
<organism evidence="9 10">
    <name type="scientific">Trichoglossum hirsutum</name>
    <dbReference type="NCBI Taxonomy" id="265104"/>
    <lineage>
        <taxon>Eukaryota</taxon>
        <taxon>Fungi</taxon>
        <taxon>Dikarya</taxon>
        <taxon>Ascomycota</taxon>
        <taxon>Pezizomycotina</taxon>
        <taxon>Geoglossomycetes</taxon>
        <taxon>Geoglossales</taxon>
        <taxon>Geoglossaceae</taxon>
        <taxon>Trichoglossum</taxon>
    </lineage>
</organism>
<dbReference type="PANTHER" id="PTHR45881">
    <property type="entry name" value="CHECKPOINT SUPPRESSOR 1-LIKE, ISOFORM A-RELATED"/>
    <property type="match status" value="1"/>
</dbReference>
<feature type="region of interest" description="Disordered" evidence="7">
    <location>
        <begin position="224"/>
        <end position="280"/>
    </location>
</feature>
<protein>
    <recommendedName>
        <fullName evidence="8">Fork-head domain-containing protein</fullName>
    </recommendedName>
</protein>
<comment type="subcellular location">
    <subcellularLocation>
        <location evidence="1 6">Nucleus</location>
    </subcellularLocation>
</comment>
<dbReference type="InterPro" id="IPR036388">
    <property type="entry name" value="WH-like_DNA-bd_sf"/>
</dbReference>
<feature type="domain" description="Fork-head" evidence="8">
    <location>
        <begin position="278"/>
        <end position="379"/>
    </location>
</feature>